<feature type="region of interest" description="Disordered" evidence="1">
    <location>
        <begin position="72"/>
        <end position="173"/>
    </location>
</feature>
<evidence type="ECO:0000256" key="1">
    <source>
        <dbReference type="SAM" id="MobiDB-lite"/>
    </source>
</evidence>
<reference evidence="2" key="1">
    <citation type="journal article" date="2018" name="J. ISSAAS">
        <title>Ultrasensitive capture of human herpes simplex virus genomes directly from clinical samples reveals extraordinarily limited evolution in cell culture.</title>
        <authorList>
            <person name="Greninger A.L."/>
            <person name="Roychoudhury P."/>
            <person name="Xie H."/>
            <person name="Casto A."/>
            <person name="Cent A."/>
            <person name="Pepper G."/>
            <person name="Koelle D.M."/>
            <person name="Huang M.-L."/>
            <person name="Wald A."/>
            <person name="Johnston C."/>
            <person name="Jerome K.R."/>
        </authorList>
    </citation>
    <scope>NUCLEOTIDE SEQUENCE</scope>
    <source>
        <strain evidence="2">HSV1-CULTURE-I5</strain>
    </source>
</reference>
<proteinExistence type="predicted"/>
<protein>
    <submittedName>
        <fullName evidence="2">Uncharacterized protein</fullName>
    </submittedName>
</protein>
<organism evidence="2">
    <name type="scientific">Human herpesvirus 1</name>
    <name type="common">HHV-1</name>
    <name type="synonym">Human herpes simplex virus 1</name>
    <dbReference type="NCBI Taxonomy" id="10298"/>
    <lineage>
        <taxon>Viruses</taxon>
        <taxon>Duplodnaviria</taxon>
        <taxon>Heunggongvirae</taxon>
        <taxon>Peploviricota</taxon>
        <taxon>Herviviricetes</taxon>
        <taxon>Herpesvirales</taxon>
        <taxon>Orthoherpesviridae</taxon>
        <taxon>Alphaherpesvirinae</taxon>
        <taxon>Simplexvirus</taxon>
        <taxon>Simplexvirus humanalpha1</taxon>
    </lineage>
</organism>
<sequence length="173" mass="17829">MASSASMRVWGSFTIGMVLNDPLGVTPTIRYTSLALHSGQVLRNCIQVFMHGMQKRCMHGKVSQRRWGAISSVHTAHTSPSSLPPSSRGGAPPQLPGSSSRGGLPPETAPPSTPCGPSSPVSNSSVSVLSASEAESSSWWSASPRPPTSVSASESLLSGRSRSQGNTQTSGAG</sequence>
<organismHost>
    <name type="scientific">Homo sapiens</name>
    <name type="common">Human</name>
    <dbReference type="NCBI Taxonomy" id="9606"/>
</organismHost>
<accession>A0A2U9A7C3</accession>
<dbReference type="EMBL" id="MH160372">
    <property type="protein sequence ID" value="AWO70416.1"/>
    <property type="molecule type" value="Genomic_DNA"/>
</dbReference>
<feature type="compositionally biased region" description="Low complexity" evidence="1">
    <location>
        <begin position="79"/>
        <end position="92"/>
    </location>
</feature>
<feature type="compositionally biased region" description="Polar residues" evidence="1">
    <location>
        <begin position="148"/>
        <end position="173"/>
    </location>
</feature>
<name>A0A2U9A7C3_HHV1</name>
<feature type="compositionally biased region" description="Low complexity" evidence="1">
    <location>
        <begin position="118"/>
        <end position="143"/>
    </location>
</feature>
<evidence type="ECO:0000313" key="2">
    <source>
        <dbReference type="EMBL" id="AWO70416.1"/>
    </source>
</evidence>